<evidence type="ECO:0000256" key="1">
    <source>
        <dbReference type="SAM" id="MobiDB-lite"/>
    </source>
</evidence>
<dbReference type="AlphaFoldDB" id="A0A8C7WBN1"/>
<reference evidence="2" key="2">
    <citation type="submission" date="2025-08" db="UniProtKB">
        <authorList>
            <consortium name="Ensembl"/>
        </authorList>
    </citation>
    <scope>IDENTIFICATION</scope>
</reference>
<feature type="region of interest" description="Disordered" evidence="1">
    <location>
        <begin position="1"/>
        <end position="35"/>
    </location>
</feature>
<dbReference type="GeneTree" id="ENSGT01000000221590"/>
<accession>A0A8C7WBN1</accession>
<organism evidence="2 3">
    <name type="scientific">Oncorhynchus mykiss</name>
    <name type="common">Rainbow trout</name>
    <name type="synonym">Salmo gairdneri</name>
    <dbReference type="NCBI Taxonomy" id="8022"/>
    <lineage>
        <taxon>Eukaryota</taxon>
        <taxon>Metazoa</taxon>
        <taxon>Chordata</taxon>
        <taxon>Craniata</taxon>
        <taxon>Vertebrata</taxon>
        <taxon>Euteleostomi</taxon>
        <taxon>Actinopterygii</taxon>
        <taxon>Neopterygii</taxon>
        <taxon>Teleostei</taxon>
        <taxon>Protacanthopterygii</taxon>
        <taxon>Salmoniformes</taxon>
        <taxon>Salmonidae</taxon>
        <taxon>Salmoninae</taxon>
        <taxon>Oncorhynchus</taxon>
    </lineage>
</organism>
<evidence type="ECO:0000313" key="2">
    <source>
        <dbReference type="Ensembl" id="ENSOMYP00000088522.2"/>
    </source>
</evidence>
<proteinExistence type="predicted"/>
<reference evidence="2" key="1">
    <citation type="submission" date="2020-07" db="EMBL/GenBank/DDBJ databases">
        <title>A long reads based de novo assembly of the rainbow trout Arlee double haploid line genome.</title>
        <authorList>
            <person name="Gao G."/>
            <person name="Palti Y."/>
        </authorList>
    </citation>
    <scope>NUCLEOTIDE SEQUENCE [LARGE SCALE GENOMIC DNA]</scope>
</reference>
<name>A0A8C7WBN1_ONCMY</name>
<protein>
    <submittedName>
        <fullName evidence="2">Uncharacterized protein</fullName>
    </submittedName>
</protein>
<dbReference type="Proteomes" id="UP000694395">
    <property type="component" value="Chromosome Y"/>
</dbReference>
<reference evidence="2" key="3">
    <citation type="submission" date="2025-09" db="UniProtKB">
        <authorList>
            <consortium name="Ensembl"/>
        </authorList>
    </citation>
    <scope>IDENTIFICATION</scope>
</reference>
<dbReference type="Ensembl" id="ENSOMYT00000096404.2">
    <property type="protein sequence ID" value="ENSOMYP00000088522.2"/>
    <property type="gene ID" value="ENSOMYG00000040907.2"/>
</dbReference>
<evidence type="ECO:0000313" key="3">
    <source>
        <dbReference type="Proteomes" id="UP000694395"/>
    </source>
</evidence>
<sequence length="97" mass="11197">LPLETSMRGKIAHPTVHPRPTPSRHRQNTEGLRPDRDVVQNKRCVLALAQPIGFWDQSEWCLRSINRRDCTQIQTHCGEEPKVRGRGVVFGRRKEFG</sequence>
<keyword evidence="3" id="KW-1185">Reference proteome</keyword>